<dbReference type="Pfam" id="PF13650">
    <property type="entry name" value="Asp_protease_2"/>
    <property type="match status" value="2"/>
</dbReference>
<dbReference type="InterPro" id="IPR001969">
    <property type="entry name" value="Aspartic_peptidase_AS"/>
</dbReference>
<keyword evidence="2" id="KW-0378">Hydrolase</keyword>
<keyword evidence="1" id="KW-0677">Repeat</keyword>
<dbReference type="SUPFAM" id="SSF48452">
    <property type="entry name" value="TPR-like"/>
    <property type="match status" value="1"/>
</dbReference>
<gene>
    <name evidence="6" type="ORF">ISP25_20525</name>
</gene>
<organism evidence="6 7">
    <name type="scientific">Rhodanobacter hydrolyticus</name>
    <dbReference type="NCBI Taxonomy" id="2250595"/>
    <lineage>
        <taxon>Bacteria</taxon>
        <taxon>Pseudomonadati</taxon>
        <taxon>Pseudomonadota</taxon>
        <taxon>Gammaproteobacteria</taxon>
        <taxon>Lysobacterales</taxon>
        <taxon>Rhodanobacteraceae</taxon>
        <taxon>Rhodanobacter</taxon>
    </lineage>
</organism>
<dbReference type="GO" id="GO:0008233">
    <property type="term" value="F:peptidase activity"/>
    <property type="evidence" value="ECO:0007669"/>
    <property type="project" value="UniProtKB-KW"/>
</dbReference>
<dbReference type="CDD" id="cd05483">
    <property type="entry name" value="retropepsin_like_bacteria"/>
    <property type="match status" value="2"/>
</dbReference>
<dbReference type="InterPro" id="IPR001995">
    <property type="entry name" value="Peptidase_A2_cat"/>
</dbReference>
<dbReference type="PANTHER" id="PTHR44858">
    <property type="entry name" value="TETRATRICOPEPTIDE REPEAT PROTEIN 6"/>
    <property type="match status" value="1"/>
</dbReference>
<reference evidence="6 7" key="1">
    <citation type="submission" date="2020-10" db="EMBL/GenBank/DDBJ databases">
        <title>Phylogeny of dyella-like bacteria.</title>
        <authorList>
            <person name="Fu J."/>
        </authorList>
    </citation>
    <scope>NUCLEOTIDE SEQUENCE [LARGE SCALE GENOMIC DNA]</scope>
    <source>
        <strain evidence="6 7">KACC 19113</strain>
    </source>
</reference>
<dbReference type="InterPro" id="IPR034122">
    <property type="entry name" value="Retropepsin-like_bacterial"/>
</dbReference>
<dbReference type="InterPro" id="IPR019734">
    <property type="entry name" value="TPR_rpt"/>
</dbReference>
<keyword evidence="6" id="KW-0645">Protease</keyword>
<dbReference type="InterPro" id="IPR021109">
    <property type="entry name" value="Peptidase_aspartic_dom_sf"/>
</dbReference>
<dbReference type="PROSITE" id="PS50005">
    <property type="entry name" value="TPR"/>
    <property type="match status" value="2"/>
</dbReference>
<sequence length="571" mass="61311">MAMLLQGRAFAGTCQVADYGALPVEMVGNRATTEVSINGQNTRLFLDTGAWFNTMSRANAADLKLRTSMLPFGMRGSGIGGTFSEELARIKDFSMLGATLHNVEFLVGGSDTGSGLIGANFLDVVDLDIDLAHGKLHLMKPNGCGAMAMAYWVTDGNFRMADLLPSRNERDRRSFVNVVINGKKIRALLDSGAETTMMTREAAERVGIDLSAPDVKASGHMSGLGAKTFQSWLVPIDSYSIGTETISHSKVLVMDGNIGFGNDAPDMLLGVDFFLAHHIYVANSQGRIYFTYNGGRVFSLGQAPSGTDTIAASAADAPKTADDYALRGQAYLSRGETAAALDDLNKAISMGPAKADWYATRGRVHLAMKQSDAAMDDLDQAIRLDPNDVGNLLQRARLKLARKDKAGAESDVAAAQNLAQPGSQQSRVIAQFYYTTGQPAEALPLLDEWIRLHGNDHGLGVALNERCRARALANVLPDKALKDCRKAISLDGATPAYLESEGLAQLRMQDYADAITSFQQVVSQQPHWAWARYGLGLARIRSGQPDAGNADLAAAKAINPQIAAKFEKYGI</sequence>
<proteinExistence type="predicted"/>
<dbReference type="PROSITE" id="PS50175">
    <property type="entry name" value="ASP_PROT_RETROV"/>
    <property type="match status" value="1"/>
</dbReference>
<keyword evidence="3 4" id="KW-0802">TPR repeat</keyword>
<name>A0ABW8JEM8_9GAMM</name>
<dbReference type="InterPro" id="IPR050498">
    <property type="entry name" value="Ycf3"/>
</dbReference>
<accession>A0ABW8JEM8</accession>
<dbReference type="SMART" id="SM00028">
    <property type="entry name" value="TPR"/>
    <property type="match status" value="5"/>
</dbReference>
<evidence type="ECO:0000256" key="3">
    <source>
        <dbReference type="ARBA" id="ARBA00022803"/>
    </source>
</evidence>
<evidence type="ECO:0000313" key="6">
    <source>
        <dbReference type="EMBL" id="MFK2879464.1"/>
    </source>
</evidence>
<keyword evidence="7" id="KW-1185">Reference proteome</keyword>
<feature type="repeat" description="TPR" evidence="4">
    <location>
        <begin position="321"/>
        <end position="354"/>
    </location>
</feature>
<dbReference type="Proteomes" id="UP001620339">
    <property type="component" value="Unassembled WGS sequence"/>
</dbReference>
<evidence type="ECO:0000313" key="7">
    <source>
        <dbReference type="Proteomes" id="UP001620339"/>
    </source>
</evidence>
<feature type="repeat" description="TPR" evidence="4">
    <location>
        <begin position="355"/>
        <end position="388"/>
    </location>
</feature>
<dbReference type="Pfam" id="PF13432">
    <property type="entry name" value="TPR_16"/>
    <property type="match status" value="2"/>
</dbReference>
<evidence type="ECO:0000256" key="1">
    <source>
        <dbReference type="ARBA" id="ARBA00022737"/>
    </source>
</evidence>
<comment type="caution">
    <text evidence="6">The sequence shown here is derived from an EMBL/GenBank/DDBJ whole genome shotgun (WGS) entry which is preliminary data.</text>
</comment>
<evidence type="ECO:0000256" key="2">
    <source>
        <dbReference type="ARBA" id="ARBA00022801"/>
    </source>
</evidence>
<dbReference type="Gene3D" id="2.40.70.10">
    <property type="entry name" value="Acid Proteases"/>
    <property type="match status" value="2"/>
</dbReference>
<dbReference type="EMBL" id="JADIKK010000008">
    <property type="protein sequence ID" value="MFK2879464.1"/>
    <property type="molecule type" value="Genomic_DNA"/>
</dbReference>
<dbReference type="GO" id="GO:0006508">
    <property type="term" value="P:proteolysis"/>
    <property type="evidence" value="ECO:0007669"/>
    <property type="project" value="UniProtKB-KW"/>
</dbReference>
<dbReference type="InterPro" id="IPR011990">
    <property type="entry name" value="TPR-like_helical_dom_sf"/>
</dbReference>
<feature type="domain" description="Peptidase A2" evidence="5">
    <location>
        <begin position="185"/>
        <end position="273"/>
    </location>
</feature>
<protein>
    <submittedName>
        <fullName evidence="6">Aspartyl protease family protein</fullName>
    </submittedName>
</protein>
<evidence type="ECO:0000259" key="5">
    <source>
        <dbReference type="PROSITE" id="PS50175"/>
    </source>
</evidence>
<dbReference type="PANTHER" id="PTHR44858:SF1">
    <property type="entry name" value="UDP-N-ACETYLGLUCOSAMINE--PEPTIDE N-ACETYLGLUCOSAMINYLTRANSFERASE SPINDLY-RELATED"/>
    <property type="match status" value="1"/>
</dbReference>
<dbReference type="Gene3D" id="1.25.40.10">
    <property type="entry name" value="Tetratricopeptide repeat domain"/>
    <property type="match status" value="2"/>
</dbReference>
<dbReference type="PROSITE" id="PS00141">
    <property type="entry name" value="ASP_PROTEASE"/>
    <property type="match status" value="1"/>
</dbReference>
<dbReference type="SUPFAM" id="SSF50630">
    <property type="entry name" value="Acid proteases"/>
    <property type="match status" value="2"/>
</dbReference>
<evidence type="ECO:0000256" key="4">
    <source>
        <dbReference type="PROSITE-ProRule" id="PRU00339"/>
    </source>
</evidence>